<evidence type="ECO:0000313" key="5">
    <source>
        <dbReference type="Proteomes" id="UP000006640"/>
    </source>
</evidence>
<evidence type="ECO:0000313" key="4">
    <source>
        <dbReference type="EMBL" id="ADG88203.1"/>
    </source>
</evidence>
<dbReference type="eggNOG" id="COG0110">
    <property type="taxonomic scope" value="Bacteria"/>
</dbReference>
<evidence type="ECO:0000256" key="1">
    <source>
        <dbReference type="ARBA" id="ARBA00007274"/>
    </source>
</evidence>
<dbReference type="AlphaFoldDB" id="D6YA60"/>
<feature type="region of interest" description="Disordered" evidence="3">
    <location>
        <begin position="210"/>
        <end position="278"/>
    </location>
</feature>
<dbReference type="KEGG" id="tbi:Tbis_1486"/>
<feature type="compositionally biased region" description="Low complexity" evidence="3">
    <location>
        <begin position="225"/>
        <end position="245"/>
    </location>
</feature>
<dbReference type="EMBL" id="CP001874">
    <property type="protein sequence ID" value="ADG88203.1"/>
    <property type="molecule type" value="Genomic_DNA"/>
</dbReference>
<dbReference type="InterPro" id="IPR011004">
    <property type="entry name" value="Trimer_LpxA-like_sf"/>
</dbReference>
<accession>D6YA60</accession>
<dbReference type="InterPro" id="IPR051159">
    <property type="entry name" value="Hexapeptide_acetyltransf"/>
</dbReference>
<dbReference type="PANTHER" id="PTHR23416:SF23">
    <property type="entry name" value="ACETYLTRANSFERASE C18B11.09C-RELATED"/>
    <property type="match status" value="1"/>
</dbReference>
<dbReference type="Proteomes" id="UP000006640">
    <property type="component" value="Chromosome"/>
</dbReference>
<dbReference type="RefSeq" id="WP_013131736.1">
    <property type="nucleotide sequence ID" value="NC_014165.1"/>
</dbReference>
<dbReference type="PANTHER" id="PTHR23416">
    <property type="entry name" value="SIALIC ACID SYNTHASE-RELATED"/>
    <property type="match status" value="1"/>
</dbReference>
<keyword evidence="5" id="KW-1185">Reference proteome</keyword>
<proteinExistence type="inferred from homology"/>
<gene>
    <name evidence="4" type="ordered locus">Tbis_1486</name>
</gene>
<dbReference type="HOGENOM" id="CLU_051638_4_0_11"/>
<keyword evidence="2 4" id="KW-0808">Transferase</keyword>
<dbReference type="CDD" id="cd04647">
    <property type="entry name" value="LbH_MAT_like"/>
    <property type="match status" value="1"/>
</dbReference>
<evidence type="ECO:0000256" key="3">
    <source>
        <dbReference type="SAM" id="MobiDB-lite"/>
    </source>
</evidence>
<dbReference type="Pfam" id="PF14602">
    <property type="entry name" value="Hexapep_2"/>
    <property type="match status" value="1"/>
</dbReference>
<dbReference type="STRING" id="469371.Tbis_1486"/>
<comment type="similarity">
    <text evidence="1">Belongs to the transferase hexapeptide repeat family.</text>
</comment>
<name>D6YA60_THEBD</name>
<dbReference type="InterPro" id="IPR001451">
    <property type="entry name" value="Hexapep"/>
</dbReference>
<sequence length="278" mass="28798">MSIVKRALGRLIHRGWDYLREAAALHPGATAGYRFRYFGEGACIAFPTGAIFGEQWIEIGDHTLIGERVTISAGMVPGMDLGPDPIVRIGRGCSIGRGSHIVGHESIVIGDDVFTGPYVYITDQNHAYDDPEVPIGRQWPRNKPVEIGSGSWIGAGAIILPGTKIGRQSVVAGGAVVRGEFPDHSVIAGVPAKIVKRHSPELGWYRTDSVSAPGSACPGAPSPAGPAGHAAAASPAGPRAHSRAAVPPARHGSPDGPAQGRNGSRPDPAEAHGPARAG</sequence>
<reference evidence="4 5" key="1">
    <citation type="submission" date="2010-01" db="EMBL/GenBank/DDBJ databases">
        <title>The complete genome of Thermobispora bispora DSM 43833.</title>
        <authorList>
            <consortium name="US DOE Joint Genome Institute (JGI-PGF)"/>
            <person name="Lucas S."/>
            <person name="Copeland A."/>
            <person name="Lapidus A."/>
            <person name="Glavina del Rio T."/>
            <person name="Dalin E."/>
            <person name="Tice H."/>
            <person name="Bruce D."/>
            <person name="Goodwin L."/>
            <person name="Pitluck S."/>
            <person name="Kyrpides N."/>
            <person name="Mavromatis K."/>
            <person name="Ivanova N."/>
            <person name="Mikhailova N."/>
            <person name="Chertkov O."/>
            <person name="Brettin T."/>
            <person name="Detter J.C."/>
            <person name="Han C."/>
            <person name="Larimer F."/>
            <person name="Land M."/>
            <person name="Hauser L."/>
            <person name="Markowitz V."/>
            <person name="Cheng J.-F."/>
            <person name="Hugenholtz P."/>
            <person name="Woyke T."/>
            <person name="Wu D."/>
            <person name="Jando M."/>
            <person name="Schneider S."/>
            <person name="Klenk H.-P."/>
            <person name="Eisen J.A."/>
        </authorList>
    </citation>
    <scope>NUCLEOTIDE SEQUENCE [LARGE SCALE GENOMIC DNA]</scope>
    <source>
        <strain evidence="5">ATCC 19993 / DSM 43833 / CBS 139.67 / JCM 10125 / KCTC 9307 / NBRC 14880 / R51</strain>
    </source>
</reference>
<organism evidence="4 5">
    <name type="scientific">Thermobispora bispora (strain ATCC 19993 / DSM 43833 / CBS 139.67 / JCM 10125 / KCTC 9307 / NBRC 14880 / R51)</name>
    <dbReference type="NCBI Taxonomy" id="469371"/>
    <lineage>
        <taxon>Bacteria</taxon>
        <taxon>Bacillati</taxon>
        <taxon>Actinomycetota</taxon>
        <taxon>Actinomycetes</taxon>
        <taxon>Streptosporangiales</taxon>
        <taxon>Streptosporangiaceae</taxon>
        <taxon>Thermobispora</taxon>
    </lineage>
</organism>
<dbReference type="GO" id="GO:0008374">
    <property type="term" value="F:O-acyltransferase activity"/>
    <property type="evidence" value="ECO:0007669"/>
    <property type="project" value="TreeGrafter"/>
</dbReference>
<dbReference type="SUPFAM" id="SSF51161">
    <property type="entry name" value="Trimeric LpxA-like enzymes"/>
    <property type="match status" value="1"/>
</dbReference>
<dbReference type="Pfam" id="PF00132">
    <property type="entry name" value="Hexapep"/>
    <property type="match status" value="1"/>
</dbReference>
<protein>
    <submittedName>
        <fullName evidence="4">Acetyltransferase (Isoleucine patch superfamily)-like protein</fullName>
    </submittedName>
</protein>
<evidence type="ECO:0000256" key="2">
    <source>
        <dbReference type="ARBA" id="ARBA00022679"/>
    </source>
</evidence>
<dbReference type="GO" id="GO:0005829">
    <property type="term" value="C:cytosol"/>
    <property type="evidence" value="ECO:0007669"/>
    <property type="project" value="TreeGrafter"/>
</dbReference>
<dbReference type="Gene3D" id="2.160.10.10">
    <property type="entry name" value="Hexapeptide repeat proteins"/>
    <property type="match status" value="1"/>
</dbReference>
<dbReference type="OrthoDB" id="2643438at2"/>